<name>A0A564Z2K8_HYMDI</name>
<gene>
    <name evidence="8" type="ORF">WMSIL1_LOCUS11946</name>
</gene>
<keyword evidence="9" id="KW-1185">Reference proteome</keyword>
<dbReference type="EMBL" id="CABIJS010000566">
    <property type="protein sequence ID" value="VUZ53692.1"/>
    <property type="molecule type" value="Genomic_DNA"/>
</dbReference>
<evidence type="ECO:0000256" key="3">
    <source>
        <dbReference type="ARBA" id="ARBA00022692"/>
    </source>
</evidence>
<feature type="transmembrane region" description="Helical" evidence="7">
    <location>
        <begin position="71"/>
        <end position="95"/>
    </location>
</feature>
<dbReference type="Gene3D" id="1.10.1450.10">
    <property type="entry name" value="Tetraspanin"/>
    <property type="match status" value="1"/>
</dbReference>
<evidence type="ECO:0000256" key="4">
    <source>
        <dbReference type="ARBA" id="ARBA00022989"/>
    </source>
</evidence>
<dbReference type="CDD" id="cd03127">
    <property type="entry name" value="tetraspanin_LEL"/>
    <property type="match status" value="1"/>
</dbReference>
<evidence type="ECO:0000313" key="8">
    <source>
        <dbReference type="EMBL" id="VUZ53692.1"/>
    </source>
</evidence>
<comment type="similarity">
    <text evidence="2 7">Belongs to the tetraspanin (TM4SF) family.</text>
</comment>
<dbReference type="Pfam" id="PF00335">
    <property type="entry name" value="Tetraspanin"/>
    <property type="match status" value="1"/>
</dbReference>
<sequence length="244" mass="26281">MLLTKLQRERVLSHSFIPAMAQKKQSGSTGCYRFLLVLFDYAVFASGILLVGYGSLLLYEESIQGLRETVAALPVCMIVIGSFVLILAITGCIGACKGGRTVNLVFSIALLIIIIAEIITGGLLIRHSKETVQQVESDLLRIIGEYENGVRGDEQIGALKQFQTNLHCCGANGPDDYKMPHKVCCDVGSICVTYPSEGCVSAYQKALVDYRESVGAAIVALAIFEIGAALCSMMIGRGTSFKNK</sequence>
<dbReference type="InterPro" id="IPR008952">
    <property type="entry name" value="Tetraspanin_EC2_sf"/>
</dbReference>
<feature type="transmembrane region" description="Helical" evidence="7">
    <location>
        <begin position="214"/>
        <end position="235"/>
    </location>
</feature>
<evidence type="ECO:0000256" key="6">
    <source>
        <dbReference type="PIRSR" id="PIRSR002419-1"/>
    </source>
</evidence>
<dbReference type="AlphaFoldDB" id="A0A564Z2K8"/>
<dbReference type="InterPro" id="IPR000301">
    <property type="entry name" value="Tetraspanin_animals"/>
</dbReference>
<keyword evidence="6" id="KW-1015">Disulfide bond</keyword>
<feature type="transmembrane region" description="Helical" evidence="7">
    <location>
        <begin position="102"/>
        <end position="125"/>
    </location>
</feature>
<comment type="subcellular location">
    <subcellularLocation>
        <location evidence="1 7">Membrane</location>
        <topology evidence="1 7">Multi-pass membrane protein</topology>
    </subcellularLocation>
</comment>
<organism evidence="8 9">
    <name type="scientific">Hymenolepis diminuta</name>
    <name type="common">Rat tapeworm</name>
    <dbReference type="NCBI Taxonomy" id="6216"/>
    <lineage>
        <taxon>Eukaryota</taxon>
        <taxon>Metazoa</taxon>
        <taxon>Spiralia</taxon>
        <taxon>Lophotrochozoa</taxon>
        <taxon>Platyhelminthes</taxon>
        <taxon>Cestoda</taxon>
        <taxon>Eucestoda</taxon>
        <taxon>Cyclophyllidea</taxon>
        <taxon>Hymenolepididae</taxon>
        <taxon>Hymenolepis</taxon>
    </lineage>
</organism>
<feature type="disulfide bond" evidence="6">
    <location>
        <begin position="169"/>
        <end position="185"/>
    </location>
</feature>
<keyword evidence="4 7" id="KW-1133">Transmembrane helix</keyword>
<dbReference type="PRINTS" id="PR00259">
    <property type="entry name" value="TMFOUR"/>
</dbReference>
<keyword evidence="5 7" id="KW-0472">Membrane</keyword>
<evidence type="ECO:0000256" key="5">
    <source>
        <dbReference type="ARBA" id="ARBA00023136"/>
    </source>
</evidence>
<evidence type="ECO:0000313" key="9">
    <source>
        <dbReference type="Proteomes" id="UP000321570"/>
    </source>
</evidence>
<feature type="disulfide bond" evidence="6">
    <location>
        <begin position="168"/>
        <end position="199"/>
    </location>
</feature>
<evidence type="ECO:0000256" key="1">
    <source>
        <dbReference type="ARBA" id="ARBA00004141"/>
    </source>
</evidence>
<keyword evidence="3 7" id="KW-0812">Transmembrane</keyword>
<evidence type="ECO:0000256" key="7">
    <source>
        <dbReference type="RuleBase" id="RU361218"/>
    </source>
</evidence>
<feature type="non-terminal residue" evidence="8">
    <location>
        <position position="244"/>
    </location>
</feature>
<feature type="transmembrane region" description="Helical" evidence="7">
    <location>
        <begin position="34"/>
        <end position="59"/>
    </location>
</feature>
<dbReference type="InterPro" id="IPR018499">
    <property type="entry name" value="Tetraspanin/Peripherin"/>
</dbReference>
<dbReference type="Proteomes" id="UP000321570">
    <property type="component" value="Unassembled WGS sequence"/>
</dbReference>
<proteinExistence type="inferred from homology"/>
<dbReference type="PANTHER" id="PTHR19282">
    <property type="entry name" value="TETRASPANIN"/>
    <property type="match status" value="1"/>
</dbReference>
<dbReference type="PIRSF" id="PIRSF002419">
    <property type="entry name" value="Tetraspanin"/>
    <property type="match status" value="1"/>
</dbReference>
<dbReference type="SUPFAM" id="SSF48652">
    <property type="entry name" value="Tetraspanin"/>
    <property type="match status" value="1"/>
</dbReference>
<accession>A0A564Z2K8</accession>
<dbReference type="PANTHER" id="PTHR19282:SF515">
    <property type="entry name" value="TETRASPANIN"/>
    <property type="match status" value="1"/>
</dbReference>
<reference evidence="8 9" key="1">
    <citation type="submission" date="2019-07" db="EMBL/GenBank/DDBJ databases">
        <authorList>
            <person name="Jastrzebski P J."/>
            <person name="Paukszto L."/>
            <person name="Jastrzebski P J."/>
        </authorList>
    </citation>
    <scope>NUCLEOTIDE SEQUENCE [LARGE SCALE GENOMIC DNA]</scope>
    <source>
        <strain evidence="8 9">WMS-il1</strain>
    </source>
</reference>
<dbReference type="GO" id="GO:0005886">
    <property type="term" value="C:plasma membrane"/>
    <property type="evidence" value="ECO:0007669"/>
    <property type="project" value="TreeGrafter"/>
</dbReference>
<protein>
    <recommendedName>
        <fullName evidence="7">Tetraspanin</fullName>
    </recommendedName>
</protein>
<evidence type="ECO:0000256" key="2">
    <source>
        <dbReference type="ARBA" id="ARBA00006840"/>
    </source>
</evidence>